<feature type="transmembrane region" description="Helical" evidence="2">
    <location>
        <begin position="634"/>
        <end position="652"/>
    </location>
</feature>
<keyword evidence="4" id="KW-1185">Reference proteome</keyword>
<dbReference type="SUPFAM" id="SSF48371">
    <property type="entry name" value="ARM repeat"/>
    <property type="match status" value="1"/>
</dbReference>
<sequence length="1367" mass="150437">MVADATLHSLDSIAIMLGGAFGFVPNLLFLLLLFVKTKEQQLSFPMTIVRSTFMLNTFICTLYFLTFVNFLPFLSSLAPFLAYCYEVVLLARFQLQIVLLVTIWIMAIQIRSDYSRLMIHRHVLRSSLLIGALITCAVSLVPFIHKAYGGGSYPFNWLSGTLSVQVAFGIAPTVAFFVVASLLVFSVDRSVSATQEDARRRYGMQVSAKDRHLLELVSLHKHVRRHFFSSIVSMSPLVFIHVCVLLRNTHTSLRGVLWALQFTGTLLLSCNSFMSVLSYITAPEVISRIEVVARWFGKDGTRAEIYVHGATTVYEKFTRTPRIVTLLLAAFMLPIWSTAACVMVIFALFPVLVLQDTSKTLGRNFTLVLVWAHSLYLVWTVIYVFLTDYGMRAAIPYGIAISLVVVVAIFVATVATAVATKDPVRVTIRSPSFTARLTFWNLFTVVQLVLEVLQLTAFPVLASDVWAEWLHVFFRIVMLQFQYQISFIIGMAIVSLWLFLVSLPRTIELLTSRRRYSGWLRRNPIIHVVLEMLSNPLYYIVMRVIFSSWKCSGGHLDSDTSIACLSDTHTKYLSLSLFAFAVYFPTTTLSPTGTDPDRFNKSLDLRTMPLFSMAKNITVAVISAANAVSSELCMWASCGGSLVLLALNIWLQPSNIFSTNLFRSIIYLLGAISSVITLLSHYTSILLPDVKTPISLVLQILLPAIYVTLPVVAILVHAFTEPRRRIAPPSMDAVTFEKEREAREAMNELSKFANTKSDTTLRTRSNSDLESARPVNVAFQSARRTLRDPEVIASAIVKPMVRNRVYIERLYRHIVVETPFQLQAMAALTRTADVRKDSSGLLAHKVALTSVVELLPAIVENRTWEMALASSELLDKLATHDILHLIVVKQGAIRAIGAFLSHGGPIHIRIHATTALGRLISKDIDVLLHAHREELPKLVIQNIDTEAIKKGADIPGIMEVPSSAALPKADSPASPQASTPQTRSAGTIKGTMSGKATPRSLEVPMTIPELEPSTIMSQSTDDSAVYDTEYDDGYDSYDEFESSSSIDPTRGSMPTLNIPVVTVRSVTTERRDSLNTAPKLTPRFNTARLPTLNNIPSSASLSGSSGSDYDETLDTAETTLAFELAVRSVHCLGELAKHGDDLDWNSAGSESPLWSLIDDNCIVDVVLEYAAATCRALREASVFLLAQLLSCVSGREIVLQEGDTLVASLLSAASVIDKKDYDFFPIQRSFCMCLSGAATADNSLGVALATARSDRISYLVVLFCASPAVTVQLAAVAAVTSLAKCSDRVVSSLVSVGALDTLSMLLSGENGRVRELASDALIAIHSHGSVAVRRSMAARGVVDRLREEHILDGSLFTTSFEDDCDLR</sequence>
<accession>A0A8J6AR78</accession>
<evidence type="ECO:0000313" key="3">
    <source>
        <dbReference type="EMBL" id="KAG9391888.1"/>
    </source>
</evidence>
<dbReference type="InterPro" id="IPR016024">
    <property type="entry name" value="ARM-type_fold"/>
</dbReference>
<feature type="transmembrane region" description="Helical" evidence="2">
    <location>
        <begin position="439"/>
        <end position="461"/>
    </location>
</feature>
<dbReference type="Proteomes" id="UP000717585">
    <property type="component" value="Unassembled WGS sequence"/>
</dbReference>
<evidence type="ECO:0000313" key="4">
    <source>
        <dbReference type="Proteomes" id="UP000717585"/>
    </source>
</evidence>
<feature type="transmembrane region" description="Helical" evidence="2">
    <location>
        <begin position="365"/>
        <end position="385"/>
    </location>
</feature>
<feature type="region of interest" description="Disordered" evidence="1">
    <location>
        <begin position="964"/>
        <end position="998"/>
    </location>
</feature>
<dbReference type="InterPro" id="IPR011989">
    <property type="entry name" value="ARM-like"/>
</dbReference>
<comment type="caution">
    <text evidence="3">The sequence shown here is derived from an EMBL/GenBank/DDBJ whole genome shotgun (WGS) entry which is preliminary data.</text>
</comment>
<feature type="transmembrane region" description="Helical" evidence="2">
    <location>
        <begin position="524"/>
        <end position="546"/>
    </location>
</feature>
<feature type="transmembrane region" description="Helical" evidence="2">
    <location>
        <begin position="323"/>
        <end position="353"/>
    </location>
</feature>
<feature type="transmembrane region" description="Helical" evidence="2">
    <location>
        <begin position="80"/>
        <end position="107"/>
    </location>
</feature>
<evidence type="ECO:0000256" key="2">
    <source>
        <dbReference type="SAM" id="Phobius"/>
    </source>
</evidence>
<feature type="compositionally biased region" description="Polar residues" evidence="1">
    <location>
        <begin position="973"/>
        <end position="985"/>
    </location>
</feature>
<reference evidence="3" key="1">
    <citation type="submission" date="2021-05" db="EMBL/GenBank/DDBJ databases">
        <title>A free-living protist that lacks canonical eukaryotic 1 DNA replication and segregation systems.</title>
        <authorList>
            <person name="Salas-Leiva D.E."/>
            <person name="Tromer E.C."/>
            <person name="Curtis B.A."/>
            <person name="Jerlstrom-Hultqvist J."/>
            <person name="Kolisko M."/>
            <person name="Yi Z."/>
            <person name="Salas-Leiva J.S."/>
            <person name="Gallot-Lavallee L."/>
            <person name="Kops G.J.P.L."/>
            <person name="Archibald J.M."/>
            <person name="Simpson A.G.B."/>
            <person name="Roger A.J."/>
        </authorList>
    </citation>
    <scope>NUCLEOTIDE SEQUENCE</scope>
    <source>
        <strain evidence="3">BICM</strain>
    </source>
</reference>
<organism evidence="3 4">
    <name type="scientific">Carpediemonas membranifera</name>
    <dbReference type="NCBI Taxonomy" id="201153"/>
    <lineage>
        <taxon>Eukaryota</taxon>
        <taxon>Metamonada</taxon>
        <taxon>Carpediemonas-like organisms</taxon>
        <taxon>Carpediemonas</taxon>
    </lineage>
</organism>
<feature type="transmembrane region" description="Helical" evidence="2">
    <location>
        <begin position="165"/>
        <end position="185"/>
    </location>
</feature>
<keyword evidence="2" id="KW-1133">Transmembrane helix</keyword>
<dbReference type="EMBL" id="JAHDYR010000047">
    <property type="protein sequence ID" value="KAG9391888.1"/>
    <property type="molecule type" value="Genomic_DNA"/>
</dbReference>
<feature type="transmembrane region" description="Helical" evidence="2">
    <location>
        <begin position="55"/>
        <end position="74"/>
    </location>
</feature>
<feature type="transmembrane region" description="Helical" evidence="2">
    <location>
        <begin position="664"/>
        <end position="682"/>
    </location>
</feature>
<evidence type="ECO:0000256" key="1">
    <source>
        <dbReference type="SAM" id="MobiDB-lite"/>
    </source>
</evidence>
<feature type="transmembrane region" description="Helical" evidence="2">
    <location>
        <begin position="572"/>
        <end position="589"/>
    </location>
</feature>
<name>A0A8J6AR78_9EUKA</name>
<feature type="transmembrane region" description="Helical" evidence="2">
    <location>
        <begin position="481"/>
        <end position="503"/>
    </location>
</feature>
<feature type="transmembrane region" description="Helical" evidence="2">
    <location>
        <begin position="694"/>
        <end position="716"/>
    </location>
</feature>
<keyword evidence="2" id="KW-0472">Membrane</keyword>
<feature type="transmembrane region" description="Helical" evidence="2">
    <location>
        <begin position="128"/>
        <end position="145"/>
    </location>
</feature>
<proteinExistence type="predicted"/>
<gene>
    <name evidence="3" type="ORF">J8273_6842</name>
</gene>
<feature type="transmembrane region" description="Helical" evidence="2">
    <location>
        <begin position="12"/>
        <end position="35"/>
    </location>
</feature>
<keyword evidence="2" id="KW-0812">Transmembrane</keyword>
<protein>
    <submittedName>
        <fullName evidence="3">Uncharacterized protein</fullName>
    </submittedName>
</protein>
<feature type="transmembrane region" description="Helical" evidence="2">
    <location>
        <begin position="397"/>
        <end position="418"/>
    </location>
</feature>
<dbReference type="Gene3D" id="1.25.10.10">
    <property type="entry name" value="Leucine-rich Repeat Variant"/>
    <property type="match status" value="1"/>
</dbReference>